<keyword evidence="3" id="KW-1003">Cell membrane</keyword>
<evidence type="ECO:0000256" key="9">
    <source>
        <dbReference type="ARBA" id="ARBA00023136"/>
    </source>
</evidence>
<evidence type="ECO:0000256" key="11">
    <source>
        <dbReference type="ARBA" id="ARBA00023170"/>
    </source>
</evidence>
<evidence type="ECO:0000256" key="3">
    <source>
        <dbReference type="ARBA" id="ARBA00022475"/>
    </source>
</evidence>
<proteinExistence type="inferred from homology"/>
<keyword evidence="11" id="KW-0675">Receptor</keyword>
<feature type="transmembrane region" description="Helical" evidence="18">
    <location>
        <begin position="673"/>
        <end position="695"/>
    </location>
</feature>
<organism evidence="20 22">
    <name type="scientific">Didymodactylos carnosus</name>
    <dbReference type="NCBI Taxonomy" id="1234261"/>
    <lineage>
        <taxon>Eukaryota</taxon>
        <taxon>Metazoa</taxon>
        <taxon>Spiralia</taxon>
        <taxon>Gnathifera</taxon>
        <taxon>Rotifera</taxon>
        <taxon>Eurotatoria</taxon>
        <taxon>Bdelloidea</taxon>
        <taxon>Philodinida</taxon>
        <taxon>Philodinidae</taxon>
        <taxon>Didymodactylos</taxon>
    </lineage>
</organism>
<evidence type="ECO:0000256" key="2">
    <source>
        <dbReference type="ARBA" id="ARBA00007242"/>
    </source>
</evidence>
<dbReference type="PANTHER" id="PTHR32546:SF26">
    <property type="entry name" value="SMOG, ISOFORM D"/>
    <property type="match status" value="1"/>
</dbReference>
<feature type="compositionally biased region" description="Basic residues" evidence="17">
    <location>
        <begin position="779"/>
        <end position="790"/>
    </location>
</feature>
<reference evidence="20" key="1">
    <citation type="submission" date="2021-02" db="EMBL/GenBank/DDBJ databases">
        <authorList>
            <person name="Nowell W R."/>
        </authorList>
    </citation>
    <scope>NUCLEOTIDE SEQUENCE</scope>
</reference>
<accession>A0A813ULF6</accession>
<feature type="transmembrane region" description="Helical" evidence="18">
    <location>
        <begin position="52"/>
        <end position="77"/>
    </location>
</feature>
<feature type="compositionally biased region" description="Polar residues" evidence="17">
    <location>
        <begin position="853"/>
        <end position="862"/>
    </location>
</feature>
<evidence type="ECO:0000256" key="10">
    <source>
        <dbReference type="ARBA" id="ARBA00023157"/>
    </source>
</evidence>
<evidence type="ECO:0000256" key="6">
    <source>
        <dbReference type="ARBA" id="ARBA00022989"/>
    </source>
</evidence>
<dbReference type="InterPro" id="IPR054714">
    <property type="entry name" value="GPR158_179_extracellular"/>
</dbReference>
<evidence type="ECO:0000256" key="1">
    <source>
        <dbReference type="ARBA" id="ARBA00004487"/>
    </source>
</evidence>
<keyword evidence="5" id="KW-0732">Signal</keyword>
<feature type="compositionally biased region" description="Basic and acidic residues" evidence="17">
    <location>
        <begin position="801"/>
        <end position="840"/>
    </location>
</feature>
<dbReference type="EMBL" id="CAJNOQ010000682">
    <property type="protein sequence ID" value="CAF0827636.1"/>
    <property type="molecule type" value="Genomic_DNA"/>
</dbReference>
<keyword evidence="22" id="KW-1185">Reference proteome</keyword>
<feature type="transmembrane region" description="Helical" evidence="18">
    <location>
        <begin position="611"/>
        <end position="631"/>
    </location>
</feature>
<keyword evidence="14" id="KW-0628">Postsynaptic cell membrane</keyword>
<dbReference type="Proteomes" id="UP000681722">
    <property type="component" value="Unassembled WGS sequence"/>
</dbReference>
<evidence type="ECO:0000256" key="5">
    <source>
        <dbReference type="ARBA" id="ARBA00022729"/>
    </source>
</evidence>
<keyword evidence="8" id="KW-0297">G-protein coupled receptor</keyword>
<evidence type="ECO:0000313" key="21">
    <source>
        <dbReference type="EMBL" id="CAF3614513.1"/>
    </source>
</evidence>
<dbReference type="OrthoDB" id="5823771at2759"/>
<dbReference type="AlphaFoldDB" id="A0A813ULF6"/>
<dbReference type="Pfam" id="PF00003">
    <property type="entry name" value="7tm_3"/>
    <property type="match status" value="1"/>
</dbReference>
<evidence type="ECO:0000256" key="7">
    <source>
        <dbReference type="ARBA" id="ARBA00023018"/>
    </source>
</evidence>
<feature type="region of interest" description="Disordered" evidence="17">
    <location>
        <begin position="796"/>
        <end position="862"/>
    </location>
</feature>
<keyword evidence="7" id="KW-0770">Synapse</keyword>
<evidence type="ECO:0000313" key="22">
    <source>
        <dbReference type="Proteomes" id="UP000663829"/>
    </source>
</evidence>
<dbReference type="Proteomes" id="UP000663829">
    <property type="component" value="Unassembled WGS sequence"/>
</dbReference>
<evidence type="ECO:0000256" key="18">
    <source>
        <dbReference type="SAM" id="Phobius"/>
    </source>
</evidence>
<evidence type="ECO:0000256" key="17">
    <source>
        <dbReference type="SAM" id="MobiDB-lite"/>
    </source>
</evidence>
<dbReference type="GO" id="GO:0004930">
    <property type="term" value="F:G protein-coupled receptor activity"/>
    <property type="evidence" value="ECO:0007669"/>
    <property type="project" value="UniProtKB-KW"/>
</dbReference>
<dbReference type="PROSITE" id="PS50259">
    <property type="entry name" value="G_PROTEIN_RECEP_F3_4"/>
    <property type="match status" value="1"/>
</dbReference>
<sequence length="862" mass="99501">MKEEQHELLKYVSYMKLSFQYNNHHYVDYLKRSNDDGQSSHSSLIQKYTKNAFLYLLYICSHFIIGLLFVVIIGSVFSTKISVSSQSLTTATTTTSLSISNITLTSKYIRLKRQFKHIDGGITSSSIDKYSYMTLIRKVFSDRTSSNIRDCTLNMPTDYYQKLQSNSAAEQIIELIKQKYIKELKSVKILAFKMKAKLSTSTSLINDFSISRLHEEYGHELRILLSKFKEIKEILITTHELTSFTYYNSIRYYRMYVSVDGGDIDDIDEQITHTTTKETNILLDFGAVNAYETLKNWNNKKLTTSNSSTGENSTSNWSPWKDGWWLGPVLCDNKNEKYLMAYILPLAENYFFVTYVNISNVDINQCASDNVPFGGTNKCHKDMECIQLHGYGFQLGAYECKCTSSKDNFTLIIKGFELETNKTNDLQTCTCNQSSGCQAEYNKILRYITVGIQTVFIIFIAVLAVIVFEKRKTKIIKHSMWILLELILLGAALLYASVIVDSFKPHVVVCLLMPWLREVGFTIVYGTLILRVYKMLAEFQSRKAHCVQVKEKDILRILFFICISIIGYLLAWTLLNIDHSSDKEFQRNLLGSGLTKDKFYFEACRPRWWDFLVQIAEFTFLCVGIRFIYSTRTAPSEYHERKLITISIACEMIFSTLLHIIRDCLWSTADPDVLFILSLIRCHATVTCMLVLIFCTKLCYIFYPSNDDHPTRDHRFRSLPDGIEPSDFTTKLQLNGDVEFGELNIRDMDPEDIRVELKRLYTSLHLLKTKTMRKDNPHLTKRGQRRKNRRFSMQAFQRHGGGIEKESKSTTHKEISEHEATKTPEDSTGSHEGPHGHTSTDENDDNHPVMINEVTTQRVTFK</sequence>
<dbReference type="InterPro" id="IPR043458">
    <property type="entry name" value="GPR158/179"/>
</dbReference>
<feature type="transmembrane region" description="Helical" evidence="18">
    <location>
        <begin position="554"/>
        <end position="575"/>
    </location>
</feature>
<feature type="transmembrane region" description="Helical" evidence="18">
    <location>
        <begin position="444"/>
        <end position="468"/>
    </location>
</feature>
<dbReference type="InterPro" id="IPR017978">
    <property type="entry name" value="GPCR_3_C"/>
</dbReference>
<keyword evidence="15" id="KW-0966">Cell projection</keyword>
<comment type="subcellular location">
    <subcellularLocation>
        <location evidence="1">Cell projection</location>
        <location evidence="1">Neuron projection</location>
    </subcellularLocation>
    <subcellularLocation>
        <location evidence="16">Postsynaptic cell membrane</location>
        <topology evidence="16">Multi-pass membrane protein</topology>
    </subcellularLocation>
</comment>
<evidence type="ECO:0000256" key="8">
    <source>
        <dbReference type="ARBA" id="ARBA00023040"/>
    </source>
</evidence>
<name>A0A813ULF6_9BILA</name>
<dbReference type="GO" id="GO:0045211">
    <property type="term" value="C:postsynaptic membrane"/>
    <property type="evidence" value="ECO:0007669"/>
    <property type="project" value="UniProtKB-SubCell"/>
</dbReference>
<dbReference type="CDD" id="cd15293">
    <property type="entry name" value="7tmC_GPR158-like"/>
    <property type="match status" value="1"/>
</dbReference>
<keyword evidence="4 18" id="KW-0812">Transmembrane</keyword>
<gene>
    <name evidence="20" type="ORF">GPM918_LOCUS4882</name>
    <name evidence="21" type="ORF">SRO942_LOCUS4883</name>
</gene>
<protein>
    <recommendedName>
        <fullName evidence="19">G-protein coupled receptors family 3 profile domain-containing protein</fullName>
    </recommendedName>
</protein>
<comment type="similarity">
    <text evidence="2">Belongs to the G-protein coupled receptor 3 family.</text>
</comment>
<feature type="transmembrane region" description="Helical" evidence="18">
    <location>
        <begin position="512"/>
        <end position="533"/>
    </location>
</feature>
<dbReference type="EMBL" id="CAJOBC010000682">
    <property type="protein sequence ID" value="CAF3614513.1"/>
    <property type="molecule type" value="Genomic_DNA"/>
</dbReference>
<feature type="transmembrane region" description="Helical" evidence="18">
    <location>
        <begin position="480"/>
        <end position="500"/>
    </location>
</feature>
<evidence type="ECO:0000256" key="15">
    <source>
        <dbReference type="ARBA" id="ARBA00023273"/>
    </source>
</evidence>
<evidence type="ECO:0000259" key="19">
    <source>
        <dbReference type="PROSITE" id="PS50259"/>
    </source>
</evidence>
<keyword evidence="6 18" id="KW-1133">Transmembrane helix</keyword>
<comment type="caution">
    <text evidence="20">The sequence shown here is derived from an EMBL/GenBank/DDBJ whole genome shotgun (WGS) entry which is preliminary data.</text>
</comment>
<dbReference type="GO" id="GO:0043005">
    <property type="term" value="C:neuron projection"/>
    <property type="evidence" value="ECO:0007669"/>
    <property type="project" value="UniProtKB-SubCell"/>
</dbReference>
<keyword evidence="13" id="KW-0807">Transducer</keyword>
<keyword evidence="12" id="KW-0325">Glycoprotein</keyword>
<feature type="transmembrane region" description="Helical" evidence="18">
    <location>
        <begin position="643"/>
        <end position="661"/>
    </location>
</feature>
<evidence type="ECO:0000256" key="16">
    <source>
        <dbReference type="ARBA" id="ARBA00034104"/>
    </source>
</evidence>
<feature type="domain" description="G-protein coupled receptors family 3 profile" evidence="19">
    <location>
        <begin position="445"/>
        <end position="704"/>
    </location>
</feature>
<dbReference type="PANTHER" id="PTHR32546">
    <property type="entry name" value="G-PROTEIN COUPLED RECEPTOR 158-RELATED"/>
    <property type="match status" value="1"/>
</dbReference>
<keyword evidence="9 18" id="KW-0472">Membrane</keyword>
<evidence type="ECO:0000256" key="12">
    <source>
        <dbReference type="ARBA" id="ARBA00023180"/>
    </source>
</evidence>
<evidence type="ECO:0000313" key="20">
    <source>
        <dbReference type="EMBL" id="CAF0827636.1"/>
    </source>
</evidence>
<dbReference type="Pfam" id="PF22572">
    <property type="entry name" value="GPR158_179_EC"/>
    <property type="match status" value="1"/>
</dbReference>
<evidence type="ECO:0000256" key="13">
    <source>
        <dbReference type="ARBA" id="ARBA00023224"/>
    </source>
</evidence>
<keyword evidence="10" id="KW-1015">Disulfide bond</keyword>
<feature type="region of interest" description="Disordered" evidence="17">
    <location>
        <begin position="772"/>
        <end position="791"/>
    </location>
</feature>
<evidence type="ECO:0000256" key="4">
    <source>
        <dbReference type="ARBA" id="ARBA00022692"/>
    </source>
</evidence>
<evidence type="ECO:0000256" key="14">
    <source>
        <dbReference type="ARBA" id="ARBA00023257"/>
    </source>
</evidence>